<dbReference type="STRING" id="1354746.A0A0B2UK90"/>
<dbReference type="InParanoid" id="A0A0B2UK90"/>
<dbReference type="Proteomes" id="UP000031056">
    <property type="component" value="Unassembled WGS sequence"/>
</dbReference>
<dbReference type="InterPro" id="IPR003593">
    <property type="entry name" value="AAA+_ATPase"/>
</dbReference>
<evidence type="ECO:0000313" key="4">
    <source>
        <dbReference type="Proteomes" id="UP000031056"/>
    </source>
</evidence>
<dbReference type="SMART" id="SM00382">
    <property type="entry name" value="AAA"/>
    <property type="match status" value="3"/>
</dbReference>
<dbReference type="InterPro" id="IPR024743">
    <property type="entry name" value="Dynein_HC_stalk"/>
</dbReference>
<name>A0A0B2UK90_9MICR</name>
<dbReference type="GO" id="GO:0016887">
    <property type="term" value="F:ATP hydrolysis activity"/>
    <property type="evidence" value="ECO:0007669"/>
    <property type="project" value="InterPro"/>
</dbReference>
<dbReference type="InterPro" id="IPR027417">
    <property type="entry name" value="P-loop_NTPase"/>
</dbReference>
<proteinExistence type="predicted"/>
<accession>A0A0B2UK90</accession>
<dbReference type="GO" id="GO:0060294">
    <property type="term" value="P:cilium movement involved in cell motility"/>
    <property type="evidence" value="ECO:0007669"/>
    <property type="project" value="TreeGrafter"/>
</dbReference>
<dbReference type="InterPro" id="IPR035699">
    <property type="entry name" value="AAA_6"/>
</dbReference>
<dbReference type="PANTHER" id="PTHR10676">
    <property type="entry name" value="DYNEIN HEAVY CHAIN FAMILY PROTEIN"/>
    <property type="match status" value="1"/>
</dbReference>
<feature type="coiled-coil region" evidence="1">
    <location>
        <begin position="2695"/>
        <end position="2750"/>
    </location>
</feature>
<dbReference type="Gene3D" id="3.40.50.300">
    <property type="entry name" value="P-loop containing nucleotide triphosphate hydrolases"/>
    <property type="match status" value="2"/>
</dbReference>
<evidence type="ECO:0000259" key="2">
    <source>
        <dbReference type="SMART" id="SM00382"/>
    </source>
</evidence>
<dbReference type="InterPro" id="IPR013602">
    <property type="entry name" value="Dynein_heavy_linker"/>
</dbReference>
<dbReference type="Pfam" id="PF12774">
    <property type="entry name" value="AAA_6"/>
    <property type="match status" value="2"/>
</dbReference>
<dbReference type="GO" id="GO:0097729">
    <property type="term" value="C:9+2 motile cilium"/>
    <property type="evidence" value="ECO:0007669"/>
    <property type="project" value="TreeGrafter"/>
</dbReference>
<evidence type="ECO:0000313" key="3">
    <source>
        <dbReference type="EMBL" id="KHN69649.1"/>
    </source>
</evidence>
<dbReference type="SUPFAM" id="SSF52540">
    <property type="entry name" value="P-loop containing nucleoside triphosphate hydrolases"/>
    <property type="match status" value="2"/>
</dbReference>
<dbReference type="Gene3D" id="1.20.920.20">
    <property type="match status" value="1"/>
</dbReference>
<gene>
    <name evidence="3" type="ORF">M896_050560</name>
</gene>
<reference evidence="3 4" key="1">
    <citation type="journal article" date="2014" name="MBio">
        <title>The Ordospora colligata genome; evolution of extreme reduction in microsporidia and host-to-parasite horizontal gene transfer.</title>
        <authorList>
            <person name="Pombert J.-F."/>
            <person name="Haag K.L."/>
            <person name="Beidas S."/>
            <person name="Ebert D."/>
            <person name="Keeling P.J."/>
        </authorList>
    </citation>
    <scope>NUCLEOTIDE SEQUENCE [LARGE SCALE GENOMIC DNA]</scope>
    <source>
        <strain evidence="3 4">OC4</strain>
    </source>
</reference>
<comment type="caution">
    <text evidence="3">The sequence shown here is derived from an EMBL/GenBank/DDBJ whole genome shotgun (WGS) entry which is preliminary data.</text>
</comment>
<dbReference type="Pfam" id="PF08393">
    <property type="entry name" value="DHC_N2"/>
    <property type="match status" value="1"/>
</dbReference>
<feature type="domain" description="AAA+ ATPase" evidence="2">
    <location>
        <begin position="1650"/>
        <end position="1770"/>
    </location>
</feature>
<protein>
    <submittedName>
        <fullName evidence="3">Dynein heavy chain</fullName>
    </submittedName>
</protein>
<dbReference type="VEuPathDB" id="MicrosporidiaDB:M896_050560"/>
<dbReference type="GO" id="GO:0030286">
    <property type="term" value="C:dynein complex"/>
    <property type="evidence" value="ECO:0007669"/>
    <property type="project" value="InterPro"/>
</dbReference>
<organism evidence="3 4">
    <name type="scientific">Ordospora colligata OC4</name>
    <dbReference type="NCBI Taxonomy" id="1354746"/>
    <lineage>
        <taxon>Eukaryota</taxon>
        <taxon>Fungi</taxon>
        <taxon>Fungi incertae sedis</taxon>
        <taxon>Microsporidia</taxon>
        <taxon>Ordosporidae</taxon>
        <taxon>Ordospora</taxon>
    </lineage>
</organism>
<dbReference type="HOGENOM" id="CLU_227616_0_0_1"/>
<dbReference type="Pfam" id="PF12777">
    <property type="entry name" value="MT"/>
    <property type="match status" value="1"/>
</dbReference>
<dbReference type="GO" id="GO:0008569">
    <property type="term" value="F:minus-end-directed microtubule motor activity"/>
    <property type="evidence" value="ECO:0007669"/>
    <property type="project" value="TreeGrafter"/>
</dbReference>
<dbReference type="GeneID" id="26261709"/>
<keyword evidence="4" id="KW-1185">Reference proteome</keyword>
<dbReference type="OrthoDB" id="286107at2759"/>
<keyword evidence="1" id="KW-0175">Coiled coil</keyword>
<sequence>MHTNNPFLDAICNAESVFGGLSGGWWVLDAKGSISPYTSQPINKSSCIVKASSQGLLIFKGGHEFMHEAMSGFVEPAILSILRAEMPFVVHKEAHGLLRQLSSMLTRESESQDKHGAGTATSIREIEQIYEKYSCIADSGIEIEFVLSEDELSTVCKVCKVWVAEIKKLYESVNTRKKQTFAEEKMFWREFYMQMCYAFEVFRSKMFVFMCDVLRSSKKLVTLTTLHSLSSSNRYLDVGQKLNEFYHKMDFDRIYSAKSLVEFMNAFANVFIEITGSIQNQSRIVRRSVFTHMNGLIALVADRVLECESFEMIKCCEEMFSKCISNMKLLDEHIEDDATETQSLECMHIDDGNWMCAFQQIHMDFIEARDALAYLWIFKSIGKMIFGVHPSLNDPDGLEMHNHHINQNEEFKRMETEFYRLTSEMTLLFGISQDRIEFVDVCRETFKNRKFTRIDLRDYERLVSDSFNFICDQDLYFDINAFYTCFPWTNGKMNDIPISTMMENASGFSRLYKVMMFFKPLVCCSVFSERTFEKRLRMINHFRFLFEIDVIPVHGEFSRRIVYLFRLFGMYEEAWAIFKAFFGDEEQSIAQLSEYAKRKKALEMSIAHEIRQWLMKHPESYGIERNILDVVNSPEGQWRIEVRLDMHVVRLINEYMVLMSMDRIDVVGLYMAKSIIENMDVLVRIKPVYERLSSGCDVFHDILECITDDMDIFCNEIDAVFESLSKITNIEWKSVACRDLDEFEAKMLILEQKVYAYKFFVKKICRGGMKRVFSMHLDSGDMFSTDCTAYLRFFEFYDKDIVMRTIERSMKNVFIQYLENVIECLHKVDVRLFISKHKFMKIKNNGGLECSESAEETWTVIDGYTLSPGIDEYFKILERIFPSEEQYFFSKVFEKISAGDEVCVLIEKIIEKVVEGYERCVAVLNKCVIEELPSDLVTRFNVIAEMNECAKKLMNNTIPFFVFESVDVTKYLLMFETVCNEVSRYVDVMNGVVCENLEYDGCIREEDANNIDVLLLSVCNALCVKEYIESEDFKCIERLNNIVCEYELEKPRIGREEIERRKYNAVMNSEMMIERFVSNVPLDSILTKRLMLQNEMNLVCKEFEVLMMERDLDVFDRMLVCIEDRNLILRAEITNMNKVLRIMSAVMIYNDVDQWMKDIKSKRKDFERYSNIIRRYEHQLIDEIDVLEFNTFLESFVRITEDDLSNGEANTNVNRNRCCKWYEAFIEKINIYRDALEYFDDILSDGMKKYEYGKMCLGEFVRQFNRNEIEEKIHECKMEGEVRRYLNNALQRFGEVYLEISDVHELPRIMLLDEVESKLYGMLAEHESVMRFNTRGVLQDEVDVLNESLNGCIETICCVRQVYEGLQGLLNVFTSKELMLEAERYKRIKERFFYGLQNDGYNIQMAFQSKKINDSDEREKCIVAIKSLIPLQKEFVKMKEDIDELKKGLCKFLDMRRQNAPRLYFVSDENLIRALNDRLYYGEILRLTFNVDMMHQEGKMITGFVSGGEEIELTDEVSTEKDIDEFVMNFENEIQKKMRKSFDYCMYNQDLDGIETKVPAIVSELVDELRYFEGNNHGRSTPKIMLLDNEMKNNAGALRMYPKPIIFEGEVYVEAFSRRKYGFEYYPPTDIVFTPLVCRILCTIEVTLRKLSGLILYGRSGTGKTESVKYYCRTIGVPVFVFCCNAECSFKTLERVIRGACLVGMYVCFDEFNRLSAQIMSGVTELILGSKEKTKFFLTMNTGYKGRYELPRSLRVIFGETRVDVPDRKEVIEYYCGHESTRVYELICRLEYNVSKKAHYDFGLRAIRTIIRGVETNIAEWMARFYMSSFDSADRKMFLREFKSVFDKDFDRNLKYEDLLVHGLSCMRAALVFGANGVGKSMMIKKASKMRNSRCFYYNPKNMLSVFGGYNDTTGEWQDGIFLQDLRRCLCICSGDECWFVFDGPIESLWMEDFNSVLDMSKVLCLSSGERIRIPENFRFIFESVCIEEVTPATLTRVFIVYVERNCDVIENVMDMNEQHAMSGRCIRYDGRDVEKYEFVNLVGTRELIFYARCILDLARDERVFFIQGKEGVGKQALVREIFGERSVHVCACDLTVEKLMQMVDGERKRRANGEEEHEWRVVMYIYGMEKKSVNATEIVREYNEYGRIGGLKIVGLVIICGFSTYDGDMQESVNRVLNKVICVVMEEPKEIASVFRNILHNALRCTKHLNEFEKIMEIVMFVYKKMNVSIKKMVKFIRMLGEVLKDAWQIVDLIYFEAGMHFRRVDELREKIHEIFGSVPEEIGFDIESKKFGTYFRLKEISMVGSVLYRGCNLVVEGPKMSGKHWLVEECIKKLDVSVKMIEWMDEKVIDGQTVIFVEDSKLLDKQVVDESFVLKLQRLLRYSIDLEKLFLMIGDGQRNDCIEQIKSSFVDKNGVDIDLFFGENGFEQVSEAPEIDDIVVRHPDECKHCSVVSTKSYCKAIDFGMCFIRIAEEFRCQEVKRRKFLNDGIVKIEEFEREVILLRKESAVKKEGLEDLKKIIDVKLEKIAEEQLKMEEERGSIEFKKKEIDEFLALNVGRRRMVDEKIGYARESLEESNKGIREISKGSLSEIKAMNNPPEIIKNTVEAVFLLIEGQSRIERRIEWKRLVQYMKGEDFVAKVMTCGDVCVCIMLEKLIEDPGFTYERAMKASKACALLFSWIVAKHRHAKILQEIKPLEDEISEIECKIRSTQEQLNTEEKRLQAVEEMIDGMKREYMELECKLDDIKTEVEMIDMKAVQIDWVVQSLSDEIEKWRRNKNECPIVYMLSSNEWMLSHSRNVFVRDCDIARVIEGRRHVCTRVGDKSCRQVLMSSEEYGNDVVVYGCEVFDKEIYKALKRQMRNRRSVIMLVSETDRNVYAEYTYMCNREERFKVEEETNLEEMEENLIELITGNGGLNEIFEHKKKMDAARENKKQNACKKRMYAILNGVFDLKSKYFFERYAMRLSFRIYKEYIEKVMYMKVCELMGNENEILKLFENDTTGKVERTVREFAEYFYSWMGSRSMRRNLDVVKEIKEGLFDYTLMKASDEIIYAIEKEIDVSQTISAGCVESNIRIFEMLSERCTEEKIYFVKNIHFLGDVKKTGNCRFIFTIDEGQKHRLVDDTRFIFCKMDVSSEEIRRYVLSTARADDELVDFHMRMVNMNADLSIRDLILYAESRDECNEEYLKTLIYNCRIDS</sequence>
<dbReference type="GO" id="GO:0045505">
    <property type="term" value="F:dynein intermediate chain binding"/>
    <property type="evidence" value="ECO:0007669"/>
    <property type="project" value="InterPro"/>
</dbReference>
<dbReference type="InterPro" id="IPR026983">
    <property type="entry name" value="DHC"/>
</dbReference>
<dbReference type="InterPro" id="IPR011704">
    <property type="entry name" value="ATPase_dyneun-rel_AAA"/>
</dbReference>
<evidence type="ECO:0000256" key="1">
    <source>
        <dbReference type="SAM" id="Coils"/>
    </source>
</evidence>
<dbReference type="EMBL" id="JOKQ01000005">
    <property type="protein sequence ID" value="KHN69649.1"/>
    <property type="molecule type" value="Genomic_DNA"/>
</dbReference>
<dbReference type="RefSeq" id="XP_014563691.1">
    <property type="nucleotide sequence ID" value="XM_014708205.1"/>
</dbReference>
<dbReference type="PANTHER" id="PTHR10676:SF396">
    <property type="entry name" value="DYNEIN AXONEMAL HEAVY CHAIN 1"/>
    <property type="match status" value="1"/>
</dbReference>
<feature type="domain" description="AAA+ ATPase" evidence="2">
    <location>
        <begin position="1866"/>
        <end position="1992"/>
    </location>
</feature>
<feature type="coiled-coil region" evidence="1">
    <location>
        <begin position="2886"/>
        <end position="2913"/>
    </location>
</feature>
<dbReference type="GO" id="GO:0051959">
    <property type="term" value="F:dynein light intermediate chain binding"/>
    <property type="evidence" value="ECO:0007669"/>
    <property type="project" value="InterPro"/>
</dbReference>
<feature type="coiled-coil region" evidence="1">
    <location>
        <begin position="2515"/>
        <end position="2549"/>
    </location>
</feature>
<dbReference type="GO" id="GO:0005524">
    <property type="term" value="F:ATP binding"/>
    <property type="evidence" value="ECO:0007669"/>
    <property type="project" value="InterPro"/>
</dbReference>
<dbReference type="Pfam" id="PF07728">
    <property type="entry name" value="AAA_5"/>
    <property type="match status" value="1"/>
</dbReference>
<feature type="domain" description="AAA+ ATPase" evidence="2">
    <location>
        <begin position="2061"/>
        <end position="2207"/>
    </location>
</feature>